<feature type="region of interest" description="Disordered" evidence="1">
    <location>
        <begin position="1"/>
        <end position="21"/>
    </location>
</feature>
<reference evidence="2 3" key="1">
    <citation type="journal article" date="2013" name="Genome Announc.">
        <title>Complete Genome Sequence of Leifsonia xyli subsp. cynodontis Strain DSM46306, a Gram-Positive Bacterial Pathogen of Grasses.</title>
        <authorList>
            <person name="Monteiro-Vitorello C.B."/>
            <person name="Zerillo M.M."/>
            <person name="Van Sluys M.A."/>
            <person name="Camargo L.E."/>
            <person name="Kitajima J.P."/>
        </authorList>
    </citation>
    <scope>NUCLEOTIDE SEQUENCE [LARGE SCALE GENOMIC DNA]</scope>
    <source>
        <strain evidence="2 3">DSM 46306</strain>
    </source>
</reference>
<sequence>MVQHVSEPRDRRARETAHGPEADCRTTILSEVIGRALPYERLSLEVVRQYTGKEFVAMWESFETNEHFLDIPALHAAYPDIAWRSYRDWGMAGFLLTSLGCDLATNPASSSPHGSHKDCRHRRDRSCAPVKAPEYKKRLKRVVDTQILRQRRTTVPEGYWPETPTGAPRSSGVLVERGEDNGFEHSHCLALPVGLTGFEPATP</sequence>
<evidence type="ECO:0000313" key="3">
    <source>
        <dbReference type="Proteomes" id="UP000016743"/>
    </source>
</evidence>
<evidence type="ECO:0000256" key="1">
    <source>
        <dbReference type="SAM" id="MobiDB-lite"/>
    </source>
</evidence>
<evidence type="ECO:0000313" key="2">
    <source>
        <dbReference type="EMBL" id="AGW42106.1"/>
    </source>
</evidence>
<dbReference type="STRING" id="1389489.O159_21240"/>
<proteinExistence type="predicted"/>
<dbReference type="EMBL" id="CP006734">
    <property type="protein sequence ID" value="AGW42106.1"/>
    <property type="molecule type" value="Genomic_DNA"/>
</dbReference>
<dbReference type="eggNOG" id="COG0702">
    <property type="taxonomic scope" value="Bacteria"/>
</dbReference>
<dbReference type="OrthoDB" id="5180065at2"/>
<gene>
    <name evidence="2" type="ORF">O159_21240</name>
</gene>
<dbReference type="RefSeq" id="WP_021755602.1">
    <property type="nucleotide sequence ID" value="NC_022438.1"/>
</dbReference>
<dbReference type="KEGG" id="lxy:O159_21240"/>
<protein>
    <submittedName>
        <fullName evidence="2">Uncharacterized protein</fullName>
    </submittedName>
</protein>
<keyword evidence="3" id="KW-1185">Reference proteome</keyword>
<organism evidence="2 3">
    <name type="scientific">Leifsonia xyli subsp. cynodontis DSM 46306</name>
    <dbReference type="NCBI Taxonomy" id="1389489"/>
    <lineage>
        <taxon>Bacteria</taxon>
        <taxon>Bacillati</taxon>
        <taxon>Actinomycetota</taxon>
        <taxon>Actinomycetes</taxon>
        <taxon>Micrococcales</taxon>
        <taxon>Microbacteriaceae</taxon>
        <taxon>Leifsonia</taxon>
    </lineage>
</organism>
<dbReference type="AlphaFoldDB" id="U3P8G4"/>
<dbReference type="Proteomes" id="UP000016743">
    <property type="component" value="Chromosome"/>
</dbReference>
<name>U3P8G4_LEIXC</name>
<dbReference type="HOGENOM" id="CLU_1347516_0_0_11"/>
<accession>U3P8G4</accession>